<proteinExistence type="predicted"/>
<organism evidence="2 3">
    <name type="scientific">Caenorhabditis briggsae</name>
    <dbReference type="NCBI Taxonomy" id="6238"/>
    <lineage>
        <taxon>Eukaryota</taxon>
        <taxon>Metazoa</taxon>
        <taxon>Ecdysozoa</taxon>
        <taxon>Nematoda</taxon>
        <taxon>Chromadorea</taxon>
        <taxon>Rhabditida</taxon>
        <taxon>Rhabditina</taxon>
        <taxon>Rhabditomorpha</taxon>
        <taxon>Rhabditoidea</taxon>
        <taxon>Rhabditidae</taxon>
        <taxon>Peloderinae</taxon>
        <taxon>Caenorhabditis</taxon>
    </lineage>
</organism>
<gene>
    <name evidence="2" type="ORF">L5515_007074</name>
</gene>
<name>A0AAE9F3Q2_CAEBR</name>
<sequence length="105" mass="12145">MLRIGGGRDRRRTRRLLLSLFLRGQRGNYDGHGFGEQEETRGDSARRRKNANEGRRDAPEKRRRHDGAHTTPTPSPQRENRCGEARRRGSRKEEVVDDVVVVEIL</sequence>
<accession>A0AAE9F3Q2</accession>
<dbReference type="AlphaFoldDB" id="A0AAE9F3Q2"/>
<protein>
    <submittedName>
        <fullName evidence="2">Uncharacterized protein</fullName>
    </submittedName>
</protein>
<evidence type="ECO:0000313" key="3">
    <source>
        <dbReference type="Proteomes" id="UP000829354"/>
    </source>
</evidence>
<evidence type="ECO:0000313" key="2">
    <source>
        <dbReference type="EMBL" id="UMM33690.1"/>
    </source>
</evidence>
<feature type="compositionally biased region" description="Basic and acidic residues" evidence="1">
    <location>
        <begin position="78"/>
        <end position="94"/>
    </location>
</feature>
<dbReference type="EMBL" id="CP092624">
    <property type="protein sequence ID" value="UMM33690.1"/>
    <property type="molecule type" value="Genomic_DNA"/>
</dbReference>
<feature type="region of interest" description="Disordered" evidence="1">
    <location>
        <begin position="25"/>
        <end position="94"/>
    </location>
</feature>
<evidence type="ECO:0000256" key="1">
    <source>
        <dbReference type="SAM" id="MobiDB-lite"/>
    </source>
</evidence>
<reference evidence="2 3" key="1">
    <citation type="submission" date="2022-04" db="EMBL/GenBank/DDBJ databases">
        <title>Chromosome-level reference genomes for two strains of Caenorhabditis briggsae: an improved platform for comparative genomics.</title>
        <authorList>
            <person name="Stevens L."/>
            <person name="Andersen E."/>
        </authorList>
    </citation>
    <scope>NUCLEOTIDE SEQUENCE [LARGE SCALE GENOMIC DNA]</scope>
    <source>
        <strain evidence="2">VX34</strain>
        <tissue evidence="2">Whole-organism</tissue>
    </source>
</reference>
<keyword evidence="3" id="KW-1185">Reference proteome</keyword>
<dbReference type="Proteomes" id="UP000829354">
    <property type="component" value="Chromosome V"/>
</dbReference>
<feature type="compositionally biased region" description="Basic and acidic residues" evidence="1">
    <location>
        <begin position="33"/>
        <end position="60"/>
    </location>
</feature>